<sequence length="409" mass="47518">MARVYAGTQWVLKRGVGPRAPSIRTLSMSAHLPSTAPKPVPCTWHLHDDHFELQYADTCMRFDFVWLRDHCRSKSCYNWKTHQRILDTASVDLNIKPTHVRLDGSTLHLTWPDGHLTDYSLSWLMENSYEGHLKKPRLQALWNAEVYQRAQVAPVPCQRVLETDEGLRELFDSFLRYGFALVDGVPPTEEDTEHLARRVSLVRESFYGRSWSITNDFAREDVGFSNDALDFHTDASNMQEPFSVILFHCLKHDGVGGRTVLVDGFHAACQIRKRNPEDWDILCKVPVRQEYIEMDEGTYMASDAPLLSVHRGAQEPYMIRYNNFDRCSISSVPYDVVHRWYRAHRSFTTEIRRPENQLFLKLNPGMVLLVDNWRLLHGRESFTGSRRLFGYFLFRDDLLNKARLVGLKV</sequence>
<keyword evidence="10" id="KW-0560">Oxidoreductase</keyword>
<dbReference type="CDD" id="cd00250">
    <property type="entry name" value="CAS_like"/>
    <property type="match status" value="1"/>
</dbReference>
<dbReference type="Gene3D" id="3.30.2020.30">
    <property type="match status" value="1"/>
</dbReference>
<dbReference type="InterPro" id="IPR010376">
    <property type="entry name" value="GBBH-like_N"/>
</dbReference>
<evidence type="ECO:0000256" key="6">
    <source>
        <dbReference type="ARBA" id="ARBA00016835"/>
    </source>
</evidence>
<dbReference type="Pfam" id="PF02668">
    <property type="entry name" value="TauD"/>
    <property type="match status" value="1"/>
</dbReference>
<keyword evidence="9" id="KW-0223">Dioxygenase</keyword>
<evidence type="ECO:0000256" key="7">
    <source>
        <dbReference type="ARBA" id="ARBA00022723"/>
    </source>
</evidence>
<comment type="function">
    <text evidence="15">Converts trimethyllysine (TML) into hydroxytrimethyllysine (HTML).</text>
</comment>
<protein>
    <recommendedName>
        <fullName evidence="6">Trimethyllysine dioxygenase, mitochondrial</fullName>
        <ecNumber evidence="5">1.14.11.8</ecNumber>
    </recommendedName>
    <alternativeName>
        <fullName evidence="13">Epsilon-trimethyllysine 2-oxoglutarate dioxygenase</fullName>
    </alternativeName>
    <alternativeName>
        <fullName evidence="12">TML hydroxylase</fullName>
    </alternativeName>
    <alternativeName>
        <fullName evidence="14">TML-alpha-ketoglutarate dioxygenase</fullName>
    </alternativeName>
</protein>
<evidence type="ECO:0000313" key="19">
    <source>
        <dbReference type="EMBL" id="KAJ1102403.1"/>
    </source>
</evidence>
<evidence type="ECO:0000256" key="4">
    <source>
        <dbReference type="ARBA" id="ARBA00008654"/>
    </source>
</evidence>
<evidence type="ECO:0000256" key="16">
    <source>
        <dbReference type="ARBA" id="ARBA00049334"/>
    </source>
</evidence>
<dbReference type="InterPro" id="IPR012776">
    <property type="entry name" value="Trimethyllysine_dOase"/>
</dbReference>
<evidence type="ECO:0000256" key="9">
    <source>
        <dbReference type="ARBA" id="ARBA00022964"/>
    </source>
</evidence>
<feature type="domain" description="TauD/TfdA-like" evidence="17">
    <location>
        <begin position="156"/>
        <end position="389"/>
    </location>
</feature>
<keyword evidence="7" id="KW-0479">Metal-binding</keyword>
<evidence type="ECO:0000313" key="20">
    <source>
        <dbReference type="Proteomes" id="UP001066276"/>
    </source>
</evidence>
<dbReference type="GO" id="GO:0045329">
    <property type="term" value="P:carnitine biosynthetic process"/>
    <property type="evidence" value="ECO:0007669"/>
    <property type="project" value="UniProtKB-KW"/>
</dbReference>
<accession>A0AAV7MN00</accession>
<dbReference type="PANTHER" id="PTHR10696">
    <property type="entry name" value="GAMMA-BUTYROBETAINE HYDROXYLASE-RELATED"/>
    <property type="match status" value="1"/>
</dbReference>
<dbReference type="Pfam" id="PF06155">
    <property type="entry name" value="GBBH-like_N"/>
    <property type="match status" value="1"/>
</dbReference>
<dbReference type="EC" id="1.14.11.8" evidence="5"/>
<comment type="cofactor">
    <cofactor evidence="2">
        <name>L-ascorbate</name>
        <dbReference type="ChEBI" id="CHEBI:38290"/>
    </cofactor>
</comment>
<dbReference type="FunFam" id="3.60.130.10:FF:000001">
    <property type="entry name" value="Trimethyllysine dioxygenase, mitochondrial"/>
    <property type="match status" value="1"/>
</dbReference>
<comment type="similarity">
    <text evidence="4">Belongs to the gamma-BBH/TMLD family.</text>
</comment>
<evidence type="ECO:0000256" key="3">
    <source>
        <dbReference type="ARBA" id="ARBA00005022"/>
    </source>
</evidence>
<evidence type="ECO:0000256" key="13">
    <source>
        <dbReference type="ARBA" id="ARBA00031778"/>
    </source>
</evidence>
<evidence type="ECO:0000256" key="15">
    <source>
        <dbReference type="ARBA" id="ARBA00046008"/>
    </source>
</evidence>
<dbReference type="GO" id="GO:0050353">
    <property type="term" value="F:trimethyllysine dioxygenase activity"/>
    <property type="evidence" value="ECO:0007669"/>
    <property type="project" value="UniProtKB-EC"/>
</dbReference>
<dbReference type="Proteomes" id="UP001066276">
    <property type="component" value="Chromosome 10"/>
</dbReference>
<evidence type="ECO:0000259" key="17">
    <source>
        <dbReference type="Pfam" id="PF02668"/>
    </source>
</evidence>
<evidence type="ECO:0000256" key="2">
    <source>
        <dbReference type="ARBA" id="ARBA00001961"/>
    </source>
</evidence>
<gene>
    <name evidence="19" type="ORF">NDU88_007453</name>
</gene>
<evidence type="ECO:0000256" key="5">
    <source>
        <dbReference type="ARBA" id="ARBA00012267"/>
    </source>
</evidence>
<reference evidence="19" key="1">
    <citation type="journal article" date="2022" name="bioRxiv">
        <title>Sequencing and chromosome-scale assembly of the giantPleurodeles waltlgenome.</title>
        <authorList>
            <person name="Brown T."/>
            <person name="Elewa A."/>
            <person name="Iarovenko S."/>
            <person name="Subramanian E."/>
            <person name="Araus A.J."/>
            <person name="Petzold A."/>
            <person name="Susuki M."/>
            <person name="Suzuki K.-i.T."/>
            <person name="Hayashi T."/>
            <person name="Toyoda A."/>
            <person name="Oliveira C."/>
            <person name="Osipova E."/>
            <person name="Leigh N.D."/>
            <person name="Simon A."/>
            <person name="Yun M.H."/>
        </authorList>
    </citation>
    <scope>NUCLEOTIDE SEQUENCE</scope>
    <source>
        <strain evidence="19">20211129_DDA</strain>
        <tissue evidence="19">Liver</tissue>
    </source>
</reference>
<evidence type="ECO:0000256" key="1">
    <source>
        <dbReference type="ARBA" id="ARBA00001954"/>
    </source>
</evidence>
<dbReference type="SUPFAM" id="SSF51197">
    <property type="entry name" value="Clavaminate synthase-like"/>
    <property type="match status" value="1"/>
</dbReference>
<dbReference type="Gene3D" id="3.60.130.10">
    <property type="entry name" value="Clavaminate synthase-like"/>
    <property type="match status" value="1"/>
</dbReference>
<dbReference type="FunFam" id="3.30.2020.30:FF:000002">
    <property type="entry name" value="Putative gamma-butyrobetaine dioxygenase"/>
    <property type="match status" value="1"/>
</dbReference>
<dbReference type="PANTHER" id="PTHR10696:SF51">
    <property type="entry name" value="TRIMETHYLLYSINE DIOXYGENASE, MITOCHONDRIAL"/>
    <property type="match status" value="1"/>
</dbReference>
<dbReference type="InterPro" id="IPR042098">
    <property type="entry name" value="TauD-like_sf"/>
</dbReference>
<keyword evidence="11" id="KW-0408">Iron</keyword>
<comment type="pathway">
    <text evidence="3">Amine and polyamine biosynthesis; carnitine biosynthesis.</text>
</comment>
<keyword evidence="20" id="KW-1185">Reference proteome</keyword>
<dbReference type="AlphaFoldDB" id="A0AAV7MN00"/>
<evidence type="ECO:0000256" key="12">
    <source>
        <dbReference type="ARBA" id="ARBA00030363"/>
    </source>
</evidence>
<dbReference type="InterPro" id="IPR050411">
    <property type="entry name" value="AlphaKG_dependent_hydroxylases"/>
</dbReference>
<dbReference type="NCBIfam" id="TIGR02410">
    <property type="entry name" value="carnitine_TMLD"/>
    <property type="match status" value="1"/>
</dbReference>
<evidence type="ECO:0000256" key="8">
    <source>
        <dbReference type="ARBA" id="ARBA00022873"/>
    </source>
</evidence>
<name>A0AAV7MN00_PLEWA</name>
<keyword evidence="8" id="KW-0124">Carnitine biosynthesis</keyword>
<comment type="caution">
    <text evidence="19">The sequence shown here is derived from an EMBL/GenBank/DDBJ whole genome shotgun (WGS) entry which is preliminary data.</text>
</comment>
<evidence type="ECO:0000256" key="14">
    <source>
        <dbReference type="ARBA" id="ARBA00032283"/>
    </source>
</evidence>
<organism evidence="19 20">
    <name type="scientific">Pleurodeles waltl</name>
    <name type="common">Iberian ribbed newt</name>
    <dbReference type="NCBI Taxonomy" id="8319"/>
    <lineage>
        <taxon>Eukaryota</taxon>
        <taxon>Metazoa</taxon>
        <taxon>Chordata</taxon>
        <taxon>Craniata</taxon>
        <taxon>Vertebrata</taxon>
        <taxon>Euteleostomi</taxon>
        <taxon>Amphibia</taxon>
        <taxon>Batrachia</taxon>
        <taxon>Caudata</taxon>
        <taxon>Salamandroidea</taxon>
        <taxon>Salamandridae</taxon>
        <taxon>Pleurodelinae</taxon>
        <taxon>Pleurodeles</taxon>
    </lineage>
</organism>
<dbReference type="GO" id="GO:0005739">
    <property type="term" value="C:mitochondrion"/>
    <property type="evidence" value="ECO:0007669"/>
    <property type="project" value="TreeGrafter"/>
</dbReference>
<evidence type="ECO:0000259" key="18">
    <source>
        <dbReference type="Pfam" id="PF06155"/>
    </source>
</evidence>
<proteinExistence type="inferred from homology"/>
<evidence type="ECO:0000256" key="10">
    <source>
        <dbReference type="ARBA" id="ARBA00023002"/>
    </source>
</evidence>
<dbReference type="GO" id="GO:0005506">
    <property type="term" value="F:iron ion binding"/>
    <property type="evidence" value="ECO:0007669"/>
    <property type="project" value="InterPro"/>
</dbReference>
<dbReference type="InterPro" id="IPR003819">
    <property type="entry name" value="TauD/TfdA-like"/>
</dbReference>
<evidence type="ECO:0000256" key="11">
    <source>
        <dbReference type="ARBA" id="ARBA00023004"/>
    </source>
</evidence>
<feature type="domain" description="Gamma-butyrobetaine hydroxylase-like N-terminal" evidence="18">
    <location>
        <begin position="46"/>
        <end position="124"/>
    </location>
</feature>
<dbReference type="InterPro" id="IPR038492">
    <property type="entry name" value="GBBH-like_N_sf"/>
</dbReference>
<dbReference type="EMBL" id="JANPWB010000014">
    <property type="protein sequence ID" value="KAJ1102403.1"/>
    <property type="molecule type" value="Genomic_DNA"/>
</dbReference>
<comment type="catalytic activity">
    <reaction evidence="16">
        <text>N(6),N(6),N(6)-trimethyl-L-lysine + 2-oxoglutarate + O2 = (3S)-3-hydroxy-N(6),N(6),N(6)-trimethyl-L-lysine + succinate + CO2</text>
        <dbReference type="Rhea" id="RHEA:14181"/>
        <dbReference type="ChEBI" id="CHEBI:15379"/>
        <dbReference type="ChEBI" id="CHEBI:16526"/>
        <dbReference type="ChEBI" id="CHEBI:16810"/>
        <dbReference type="ChEBI" id="CHEBI:30031"/>
        <dbReference type="ChEBI" id="CHEBI:58100"/>
        <dbReference type="ChEBI" id="CHEBI:141499"/>
        <dbReference type="EC" id="1.14.11.8"/>
    </reaction>
</comment>
<comment type="cofactor">
    <cofactor evidence="1">
        <name>Fe(2+)</name>
        <dbReference type="ChEBI" id="CHEBI:29033"/>
    </cofactor>
</comment>